<dbReference type="EMBL" id="CP036269">
    <property type="protein sequence ID" value="QDT45383.1"/>
    <property type="molecule type" value="Genomic_DNA"/>
</dbReference>
<dbReference type="EC" id="3.1.4.17" evidence="2"/>
<dbReference type="KEGG" id="gaz:Pan241w_55030"/>
<dbReference type="PROSITE" id="PS51318">
    <property type="entry name" value="TAT"/>
    <property type="match status" value="1"/>
</dbReference>
<organism evidence="2 3">
    <name type="scientific">Gimesia alba</name>
    <dbReference type="NCBI Taxonomy" id="2527973"/>
    <lineage>
        <taxon>Bacteria</taxon>
        <taxon>Pseudomonadati</taxon>
        <taxon>Planctomycetota</taxon>
        <taxon>Planctomycetia</taxon>
        <taxon>Planctomycetales</taxon>
        <taxon>Planctomycetaceae</taxon>
        <taxon>Gimesia</taxon>
    </lineage>
</organism>
<protein>
    <submittedName>
        <fullName evidence="2">3',5'-cyclic adenosine monophosphate phosphodiesterase CpdA</fullName>
        <ecNumber evidence="2">3.1.4.17</ecNumber>
    </submittedName>
</protein>
<dbReference type="Pfam" id="PF00149">
    <property type="entry name" value="Metallophos"/>
    <property type="match status" value="1"/>
</dbReference>
<dbReference type="Proteomes" id="UP000317171">
    <property type="component" value="Chromosome"/>
</dbReference>
<dbReference type="SUPFAM" id="SSF56300">
    <property type="entry name" value="Metallo-dependent phosphatases"/>
    <property type="match status" value="1"/>
</dbReference>
<name>A0A517RNC0_9PLAN</name>
<evidence type="ECO:0000313" key="3">
    <source>
        <dbReference type="Proteomes" id="UP000317171"/>
    </source>
</evidence>
<sequence>MANLIFLQNEPLGRRAFLKNGTLFLAGVSSPALGMLSARAAESKQRGTVRIGLVTDLHYADKPPAGSRHYRETITKLKEVVGQFQSDQPDFVVFHGDLIDSGESLEQEKVHLQTVVKAISAMPFPKHYVLGNHCVDQLKKVEFLQGVGQKASYYSFDKNGFHFVVLDSCFKSDGTPYGRRNFKWTDANVPPPELEWLQADLKQTTHPTIIFAHQPLDLKDTDAHAVKNSSEVRKVLEQSGKVAAVFQGHSHRNHYSEIGGIHYCTMVAMVEGSGLSNNGYSTLDLLEDGSLVLNGFRKQDDYHWKKS</sequence>
<accession>A0A517RNC0</accession>
<dbReference type="RefSeq" id="WP_145221878.1">
    <property type="nucleotide sequence ID" value="NZ_CP036269.1"/>
</dbReference>
<gene>
    <name evidence="2" type="primary">cpdA_2</name>
    <name evidence="2" type="ORF">Pan241w_55030</name>
</gene>
<reference evidence="2 3" key="1">
    <citation type="submission" date="2019-02" db="EMBL/GenBank/DDBJ databases">
        <title>Deep-cultivation of Planctomycetes and their phenomic and genomic characterization uncovers novel biology.</title>
        <authorList>
            <person name="Wiegand S."/>
            <person name="Jogler M."/>
            <person name="Boedeker C."/>
            <person name="Pinto D."/>
            <person name="Vollmers J."/>
            <person name="Rivas-Marin E."/>
            <person name="Kohn T."/>
            <person name="Peeters S.H."/>
            <person name="Heuer A."/>
            <person name="Rast P."/>
            <person name="Oberbeckmann S."/>
            <person name="Bunk B."/>
            <person name="Jeske O."/>
            <person name="Meyerdierks A."/>
            <person name="Storesund J.E."/>
            <person name="Kallscheuer N."/>
            <person name="Luecker S."/>
            <person name="Lage O.M."/>
            <person name="Pohl T."/>
            <person name="Merkel B.J."/>
            <person name="Hornburger P."/>
            <person name="Mueller R.-W."/>
            <person name="Bruemmer F."/>
            <person name="Labrenz M."/>
            <person name="Spormann A.M."/>
            <person name="Op den Camp H."/>
            <person name="Overmann J."/>
            <person name="Amann R."/>
            <person name="Jetten M.S.M."/>
            <person name="Mascher T."/>
            <person name="Medema M.H."/>
            <person name="Devos D.P."/>
            <person name="Kaster A.-K."/>
            <person name="Ovreas L."/>
            <person name="Rohde M."/>
            <person name="Galperin M.Y."/>
            <person name="Jogler C."/>
        </authorList>
    </citation>
    <scope>NUCLEOTIDE SEQUENCE [LARGE SCALE GENOMIC DNA]</scope>
    <source>
        <strain evidence="2 3">Pan241w</strain>
    </source>
</reference>
<proteinExistence type="predicted"/>
<dbReference type="PANTHER" id="PTHR16509:SF1">
    <property type="entry name" value="MANGANESE-DEPENDENT ADP-RIBOSE_CDP-ALCOHOL DIPHOSPHATASE"/>
    <property type="match status" value="1"/>
</dbReference>
<keyword evidence="2" id="KW-0378">Hydrolase</keyword>
<dbReference type="OrthoDB" id="211986at2"/>
<dbReference type="InterPro" id="IPR004843">
    <property type="entry name" value="Calcineurin-like_PHP"/>
</dbReference>
<dbReference type="GO" id="GO:0004114">
    <property type="term" value="F:3',5'-cyclic-nucleotide phosphodiesterase activity"/>
    <property type="evidence" value="ECO:0007669"/>
    <property type="project" value="UniProtKB-EC"/>
</dbReference>
<dbReference type="InterPro" id="IPR006311">
    <property type="entry name" value="TAT_signal"/>
</dbReference>
<dbReference type="PANTHER" id="PTHR16509">
    <property type="match status" value="1"/>
</dbReference>
<dbReference type="Gene3D" id="3.60.21.10">
    <property type="match status" value="2"/>
</dbReference>
<feature type="domain" description="Calcineurin-like phosphoesterase" evidence="1">
    <location>
        <begin position="50"/>
        <end position="252"/>
    </location>
</feature>
<dbReference type="InterPro" id="IPR029052">
    <property type="entry name" value="Metallo-depent_PP-like"/>
</dbReference>
<keyword evidence="3" id="KW-1185">Reference proteome</keyword>
<dbReference type="AlphaFoldDB" id="A0A517RNC0"/>
<evidence type="ECO:0000313" key="2">
    <source>
        <dbReference type="EMBL" id="QDT45383.1"/>
    </source>
</evidence>
<evidence type="ECO:0000259" key="1">
    <source>
        <dbReference type="Pfam" id="PF00149"/>
    </source>
</evidence>